<feature type="transmembrane region" description="Helical" evidence="1">
    <location>
        <begin position="61"/>
        <end position="80"/>
    </location>
</feature>
<feature type="transmembrane region" description="Helical" evidence="1">
    <location>
        <begin position="126"/>
        <end position="147"/>
    </location>
</feature>
<feature type="transmembrane region" description="Helical" evidence="1">
    <location>
        <begin position="100"/>
        <end position="119"/>
    </location>
</feature>
<organism evidence="2 3">
    <name type="scientific">Pseudomonas asplenii</name>
    <dbReference type="NCBI Taxonomy" id="53407"/>
    <lineage>
        <taxon>Bacteria</taxon>
        <taxon>Pseudomonadati</taxon>
        <taxon>Pseudomonadota</taxon>
        <taxon>Gammaproteobacteria</taxon>
        <taxon>Pseudomonadales</taxon>
        <taxon>Pseudomonadaceae</taxon>
        <taxon>Pseudomonas</taxon>
    </lineage>
</organism>
<dbReference type="EMBL" id="JSYZ01000001">
    <property type="protein sequence ID" value="KPA93396.1"/>
    <property type="molecule type" value="Genomic_DNA"/>
</dbReference>
<dbReference type="AlphaFoldDB" id="A0A0M9GKA0"/>
<gene>
    <name evidence="2" type="ORF">PF66_00325</name>
</gene>
<protein>
    <recommendedName>
        <fullName evidence="4">DUF4234 domain-containing protein</fullName>
    </recommendedName>
</protein>
<feature type="transmembrane region" description="Helical" evidence="1">
    <location>
        <begin position="32"/>
        <end position="49"/>
    </location>
</feature>
<proteinExistence type="predicted"/>
<sequence>MTDNIYAPPQADLNAPRSEAIGRFYVVSKTKFFLLFIFSLGIYQIYWSYKNWSQYKASTQLDIWPAARGLFAIFFVHALYRHVEKSILASGRGYRWDASLWATLFVVFAVLGNVLEMLVRKNIGGSLLVVLSTFWVFAQVFVTWQGQQAINFASGDVEGDSNASFSPLNYLVIVLGGIVWVLALIGIFALPS</sequence>
<evidence type="ECO:0008006" key="4">
    <source>
        <dbReference type="Google" id="ProtNLM"/>
    </source>
</evidence>
<dbReference type="Proteomes" id="UP000037931">
    <property type="component" value="Unassembled WGS sequence"/>
</dbReference>
<keyword evidence="1" id="KW-0812">Transmembrane</keyword>
<dbReference type="STRING" id="50340.PF66_00325"/>
<reference evidence="2 3" key="1">
    <citation type="journal article" date="2015" name="PLoS ONE">
        <title>Rice-Infecting Pseudomonas Genomes Are Highly Accessorized and Harbor Multiple Putative Virulence Mechanisms to Cause Sheath Brown Rot.</title>
        <authorList>
            <person name="Quibod I.L."/>
            <person name="Grande G."/>
            <person name="Oreiro E.G."/>
            <person name="Borja F.N."/>
            <person name="Dossa G.S."/>
            <person name="Mauleon R."/>
            <person name="Cruz C.V."/>
            <person name="Oliva R."/>
        </authorList>
    </citation>
    <scope>NUCLEOTIDE SEQUENCE [LARGE SCALE GENOMIC DNA]</scope>
    <source>
        <strain evidence="2 3">IRRI 6609</strain>
    </source>
</reference>
<evidence type="ECO:0000313" key="3">
    <source>
        <dbReference type="Proteomes" id="UP000037931"/>
    </source>
</evidence>
<dbReference type="PATRIC" id="fig|50340.43.peg.330"/>
<evidence type="ECO:0000313" key="2">
    <source>
        <dbReference type="EMBL" id="KPA93396.1"/>
    </source>
</evidence>
<comment type="caution">
    <text evidence="2">The sequence shown here is derived from an EMBL/GenBank/DDBJ whole genome shotgun (WGS) entry which is preliminary data.</text>
</comment>
<name>A0A0M9GKA0_9PSED</name>
<feature type="transmembrane region" description="Helical" evidence="1">
    <location>
        <begin position="167"/>
        <end position="190"/>
    </location>
</feature>
<keyword evidence="1" id="KW-0472">Membrane</keyword>
<evidence type="ECO:0000256" key="1">
    <source>
        <dbReference type="SAM" id="Phobius"/>
    </source>
</evidence>
<dbReference type="OrthoDB" id="8750132at2"/>
<accession>A0A0M9GKA0</accession>
<keyword evidence="3" id="KW-1185">Reference proteome</keyword>
<dbReference type="RefSeq" id="WP_054061733.1">
    <property type="nucleotide sequence ID" value="NZ_JAQMZR010000038.1"/>
</dbReference>
<keyword evidence="1" id="KW-1133">Transmembrane helix</keyword>